<comment type="caution">
    <text evidence="5">The sequence shown here is derived from an EMBL/GenBank/DDBJ whole genome shotgun (WGS) entry which is preliminary data.</text>
</comment>
<dbReference type="UniPathway" id="UPA00223"/>
<proteinExistence type="inferred from homology"/>
<dbReference type="InterPro" id="IPR016143">
    <property type="entry name" value="Citrate_synth-like_sm_a-sub"/>
</dbReference>
<dbReference type="Gene3D" id="1.10.580.10">
    <property type="entry name" value="Citrate Synthase, domain 1"/>
    <property type="match status" value="1"/>
</dbReference>
<dbReference type="PANTHER" id="PTHR11739">
    <property type="entry name" value="CITRATE SYNTHASE"/>
    <property type="match status" value="1"/>
</dbReference>
<dbReference type="PRINTS" id="PR00143">
    <property type="entry name" value="CITRTSNTHASE"/>
</dbReference>
<protein>
    <recommendedName>
        <fullName evidence="3">citrate synthase (unknown stereospecificity)</fullName>
        <ecNumber evidence="3">2.3.3.16</ecNumber>
    </recommendedName>
</protein>
<gene>
    <name evidence="5" type="ORF">EDD31_1121</name>
</gene>
<keyword evidence="4" id="KW-0808">Transferase</keyword>
<dbReference type="SUPFAM" id="SSF48256">
    <property type="entry name" value="Citrate synthase"/>
    <property type="match status" value="1"/>
</dbReference>
<dbReference type="InterPro" id="IPR036969">
    <property type="entry name" value="Citrate_synthase_sf"/>
</dbReference>
<evidence type="ECO:0000313" key="5">
    <source>
        <dbReference type="EMBL" id="ROR72762.1"/>
    </source>
</evidence>
<comment type="pathway">
    <text evidence="1">Carbohydrate metabolism; tricarboxylic acid cycle.</text>
</comment>
<reference evidence="5 6" key="1">
    <citation type="submission" date="2018-11" db="EMBL/GenBank/DDBJ databases">
        <title>Sequencing the genomes of 1000 actinobacteria strains.</title>
        <authorList>
            <person name="Klenk H.-P."/>
        </authorList>
    </citation>
    <scope>NUCLEOTIDE SEQUENCE [LARGE SCALE GENOMIC DNA]</scope>
    <source>
        <strain evidence="5 6">DSM 11294</strain>
    </source>
</reference>
<dbReference type="GO" id="GO:0005975">
    <property type="term" value="P:carbohydrate metabolic process"/>
    <property type="evidence" value="ECO:0007669"/>
    <property type="project" value="TreeGrafter"/>
</dbReference>
<dbReference type="GO" id="GO:0005829">
    <property type="term" value="C:cytosol"/>
    <property type="evidence" value="ECO:0007669"/>
    <property type="project" value="TreeGrafter"/>
</dbReference>
<dbReference type="EC" id="2.3.3.16" evidence="3"/>
<evidence type="ECO:0000256" key="1">
    <source>
        <dbReference type="ARBA" id="ARBA00005163"/>
    </source>
</evidence>
<dbReference type="AlphaFoldDB" id="A0A3N2BC41"/>
<evidence type="ECO:0000256" key="4">
    <source>
        <dbReference type="ARBA" id="ARBA00022679"/>
    </source>
</evidence>
<dbReference type="GO" id="GO:0036440">
    <property type="term" value="F:citrate synthase activity"/>
    <property type="evidence" value="ECO:0007669"/>
    <property type="project" value="UniProtKB-EC"/>
</dbReference>
<dbReference type="GO" id="GO:0006099">
    <property type="term" value="P:tricarboxylic acid cycle"/>
    <property type="evidence" value="ECO:0007669"/>
    <property type="project" value="UniProtKB-UniPathway"/>
</dbReference>
<dbReference type="InterPro" id="IPR016142">
    <property type="entry name" value="Citrate_synth-like_lrg_a-sub"/>
</dbReference>
<sequence>MTTAQAAEALGVRPSTVYAYVSRGVLGRVSEVVEGRRVSFFDRAEVLGLAAERARSRAGVVSTLIESDVTSLDPRGRLLLRGHDIGDLAGQGFEQAAALVWQDDSVPWPPVHPDWRRAAEQVAVAGAADPRDRLVLALTLAGAADEHREDLGREHVLTVARGAIQLAPAVVGVAGGDAPNRPTRGGVAPGAPVAEQPGRVAGELWRALAGRTAGPAEFAAIETALVVLMDHELAASTLAVRIAASTRADPWSCLLAGLAVLRGSRHGGAGIRAAVLLREWMERGGLVGPPAAGFGHAVYEQTDPRAELLLERVAALSPEGAAAVESLSTEVLRRHGAWPNVDLALAALTVAGGLDDRAPAVIFAVARMVGWTAHMLEEQPHGLRYRPRAVAGG</sequence>
<keyword evidence="6" id="KW-1185">Reference proteome</keyword>
<comment type="similarity">
    <text evidence="2">Belongs to the citrate synthase family.</text>
</comment>
<dbReference type="EMBL" id="RKHK01000001">
    <property type="protein sequence ID" value="ROR72762.1"/>
    <property type="molecule type" value="Genomic_DNA"/>
</dbReference>
<dbReference type="PANTHER" id="PTHR11739:SF4">
    <property type="entry name" value="CITRATE SYNTHASE, PEROXISOMAL"/>
    <property type="match status" value="1"/>
</dbReference>
<dbReference type="Gene3D" id="1.10.230.10">
    <property type="entry name" value="Cytochrome P450-Terp, domain 2"/>
    <property type="match status" value="1"/>
</dbReference>
<organism evidence="5 6">
    <name type="scientific">Bogoriella caseilytica</name>
    <dbReference type="NCBI Taxonomy" id="56055"/>
    <lineage>
        <taxon>Bacteria</taxon>
        <taxon>Bacillati</taxon>
        <taxon>Actinomycetota</taxon>
        <taxon>Actinomycetes</taxon>
        <taxon>Micrococcales</taxon>
        <taxon>Bogoriellaceae</taxon>
        <taxon>Bogoriella</taxon>
    </lineage>
</organism>
<evidence type="ECO:0000313" key="6">
    <source>
        <dbReference type="Proteomes" id="UP000280668"/>
    </source>
</evidence>
<dbReference type="Proteomes" id="UP000280668">
    <property type="component" value="Unassembled WGS sequence"/>
</dbReference>
<accession>A0A3N2BC41</accession>
<evidence type="ECO:0000256" key="3">
    <source>
        <dbReference type="ARBA" id="ARBA00012972"/>
    </source>
</evidence>
<evidence type="ECO:0000256" key="2">
    <source>
        <dbReference type="ARBA" id="ARBA00010566"/>
    </source>
</evidence>
<name>A0A3N2BC41_9MICO</name>
<dbReference type="InterPro" id="IPR002020">
    <property type="entry name" value="Citrate_synthase"/>
</dbReference>
<dbReference type="Pfam" id="PF00285">
    <property type="entry name" value="Citrate_synt"/>
    <property type="match status" value="1"/>
</dbReference>